<evidence type="ECO:0000256" key="3">
    <source>
        <dbReference type="ARBA" id="ARBA00022553"/>
    </source>
</evidence>
<dbReference type="RefSeq" id="WP_173162181.1">
    <property type="nucleotide sequence ID" value="NZ_AP022871.1"/>
</dbReference>
<dbReference type="SFLD" id="SFLDS00003">
    <property type="entry name" value="Haloacid_Dehalogenase"/>
    <property type="match status" value="1"/>
</dbReference>
<dbReference type="PRINTS" id="PR01836">
    <property type="entry name" value="MGATPASE"/>
</dbReference>
<dbReference type="InterPro" id="IPR023214">
    <property type="entry name" value="HAD_sf"/>
</dbReference>
<evidence type="ECO:0000256" key="11">
    <source>
        <dbReference type="ARBA" id="ARBA00049360"/>
    </source>
</evidence>
<dbReference type="Gene3D" id="3.40.50.1000">
    <property type="entry name" value="HAD superfamily/HAD-like"/>
    <property type="match status" value="1"/>
</dbReference>
<evidence type="ECO:0000256" key="10">
    <source>
        <dbReference type="ARBA" id="ARBA00023136"/>
    </source>
</evidence>
<keyword evidence="2" id="KW-1003">Cell membrane</keyword>
<feature type="transmembrane region" description="Helical" evidence="13">
    <location>
        <begin position="616"/>
        <end position="636"/>
    </location>
</feature>
<dbReference type="InterPro" id="IPR001757">
    <property type="entry name" value="P_typ_ATPase"/>
</dbReference>
<evidence type="ECO:0000313" key="16">
    <source>
        <dbReference type="EMBL" id="BCB90054.1"/>
    </source>
</evidence>
<gene>
    <name evidence="16" type="primary">mgtA</name>
    <name evidence="16" type="ORF">Psuf_073670</name>
</gene>
<feature type="domain" description="P-type ATPase A" evidence="14">
    <location>
        <begin position="4"/>
        <end position="69"/>
    </location>
</feature>
<dbReference type="SFLD" id="SFLDG00002">
    <property type="entry name" value="C1.7:_P-type_atpase_like"/>
    <property type="match status" value="1"/>
</dbReference>
<proteinExistence type="predicted"/>
<dbReference type="GO" id="GO:0005524">
    <property type="term" value="F:ATP binding"/>
    <property type="evidence" value="ECO:0007669"/>
    <property type="project" value="UniProtKB-KW"/>
</dbReference>
<dbReference type="Pfam" id="PF13246">
    <property type="entry name" value="Cation_ATPase"/>
    <property type="match status" value="1"/>
</dbReference>
<keyword evidence="5" id="KW-0547">Nucleotide-binding</keyword>
<dbReference type="Pfam" id="PF00689">
    <property type="entry name" value="Cation_ATPase_C"/>
    <property type="match status" value="1"/>
</dbReference>
<feature type="transmembrane region" description="Helical" evidence="13">
    <location>
        <begin position="642"/>
        <end position="665"/>
    </location>
</feature>
<feature type="compositionally biased region" description="Basic and acidic residues" evidence="12">
    <location>
        <begin position="19"/>
        <end position="28"/>
    </location>
</feature>
<evidence type="ECO:0000256" key="9">
    <source>
        <dbReference type="ARBA" id="ARBA00022989"/>
    </source>
</evidence>
<organism evidence="16 17">
    <name type="scientific">Phytohabitans suffuscus</name>
    <dbReference type="NCBI Taxonomy" id="624315"/>
    <lineage>
        <taxon>Bacteria</taxon>
        <taxon>Bacillati</taxon>
        <taxon>Actinomycetota</taxon>
        <taxon>Actinomycetes</taxon>
        <taxon>Micromonosporales</taxon>
        <taxon>Micromonosporaceae</taxon>
    </lineage>
</organism>
<feature type="transmembrane region" description="Helical" evidence="13">
    <location>
        <begin position="121"/>
        <end position="142"/>
    </location>
</feature>
<comment type="catalytic activity">
    <reaction evidence="11">
        <text>ATP + H2O = ADP + phosphate + H(+)</text>
        <dbReference type="Rhea" id="RHEA:13065"/>
        <dbReference type="ChEBI" id="CHEBI:15377"/>
        <dbReference type="ChEBI" id="CHEBI:15378"/>
        <dbReference type="ChEBI" id="CHEBI:30616"/>
        <dbReference type="ChEBI" id="CHEBI:43474"/>
        <dbReference type="ChEBI" id="CHEBI:456216"/>
    </reaction>
</comment>
<dbReference type="EMBL" id="AP022871">
    <property type="protein sequence ID" value="BCB90054.1"/>
    <property type="molecule type" value="Genomic_DNA"/>
</dbReference>
<dbReference type="Gene3D" id="3.40.1110.10">
    <property type="entry name" value="Calcium-transporting ATPase, cytoplasmic domain N"/>
    <property type="match status" value="1"/>
</dbReference>
<dbReference type="InterPro" id="IPR059000">
    <property type="entry name" value="ATPase_P-type_domA"/>
</dbReference>
<feature type="transmembrane region" description="Helical" evidence="13">
    <location>
        <begin position="584"/>
        <end position="604"/>
    </location>
</feature>
<dbReference type="InterPro" id="IPR023299">
    <property type="entry name" value="ATPase_P-typ_cyto_dom_N"/>
</dbReference>
<keyword evidence="7" id="KW-0460">Magnesium</keyword>
<dbReference type="InterPro" id="IPR018303">
    <property type="entry name" value="ATPase_P-typ_P_site"/>
</dbReference>
<dbReference type="Gene3D" id="2.70.150.10">
    <property type="entry name" value="Calcium-transporting ATPase, cytoplasmic transduction domain A"/>
    <property type="match status" value="1"/>
</dbReference>
<name>A0A6F8YVG7_9ACTN</name>
<dbReference type="InterPro" id="IPR044492">
    <property type="entry name" value="P_typ_ATPase_HD_dom"/>
</dbReference>
<keyword evidence="10 13" id="KW-0472">Membrane</keyword>
<sequence length="682" mass="73067">MEAHQLQVDQSALTGEPFPVEKRPERSPADAPLPDRVGALFTGSHVVSGRGCAVVALTGHQTTFAAVSAHLTQTRAGSAFKRGLTRYGLLLVRVMSVLLTGIFAANLLLGRPIVDSLLFSLALAVGLTPQLLPAIVSISLSLGARRMARQRVIVKKLDVIEDLGAMTVLLTDKTGTLTTGAVELHTAVDHAGRPDEEVRRLARLNAGLQRGFENPLDAAILGGEPRPDERLRIAEVPYDFVRKRLSVLVDDGGTRTLVTKGAVSSVLAACTTASTDRGECALDEARDRVQRTFGDLSAAGYRVLAVARKPLPGATAGTEDEAGMTFVGLLAFRDPVKPDARQATQTLARYGVSVRMITGDNRLAAGRVADEVGLGGPMLLGSEIDKLGDDELAARAADIAVFAEVEPLHKERVIKALRRGAAIGFLGDGINDSPALHAADVGMSVDTAVDVARQSAAIVLLDKSLAVVAEGVRLGRQTFANTLKYVRVNTSAAFGSVVSMSVASLLLPFLPLLPRQILLLNFLSDIPYTTISRDNVDSEQIDRPRRWSVRGIRDFMLVYGTLTLAFDLLTLAVLRFVFRADAAVFRAGWFIEFTVTEIAVLFVLRTNRPFYRSRPAKVLLATSTCLAVVTIAVPYTPLGRPLGLGAPSVPILASLVVLTGLYVVATELVKRRYPPDRDAADR</sequence>
<keyword evidence="4 13" id="KW-0812">Transmembrane</keyword>
<dbReference type="InterPro" id="IPR023298">
    <property type="entry name" value="ATPase_P-typ_TM_dom_sf"/>
</dbReference>
<dbReference type="Proteomes" id="UP000503011">
    <property type="component" value="Chromosome"/>
</dbReference>
<comment type="subcellular location">
    <subcellularLocation>
        <location evidence="1">Cell membrane</location>
        <topology evidence="1">Multi-pass membrane protein</topology>
    </subcellularLocation>
</comment>
<dbReference type="SFLD" id="SFLDF00027">
    <property type="entry name" value="p-type_atpase"/>
    <property type="match status" value="1"/>
</dbReference>
<evidence type="ECO:0000256" key="12">
    <source>
        <dbReference type="SAM" id="MobiDB-lite"/>
    </source>
</evidence>
<dbReference type="InterPro" id="IPR008250">
    <property type="entry name" value="ATPase_P-typ_transduc_dom_A_sf"/>
</dbReference>
<dbReference type="SUPFAM" id="SSF81653">
    <property type="entry name" value="Calcium ATPase, transduction domain A"/>
    <property type="match status" value="1"/>
</dbReference>
<evidence type="ECO:0000313" key="17">
    <source>
        <dbReference type="Proteomes" id="UP000503011"/>
    </source>
</evidence>
<dbReference type="Gene3D" id="1.20.1110.10">
    <property type="entry name" value="Calcium-transporting ATPase, transmembrane domain"/>
    <property type="match status" value="1"/>
</dbReference>
<dbReference type="InterPro" id="IPR006415">
    <property type="entry name" value="P-type_ATPase_IIIB"/>
</dbReference>
<dbReference type="KEGG" id="psuu:Psuf_073670"/>
<protein>
    <submittedName>
        <fullName evidence="16">Haloacid dehalogenase</fullName>
    </submittedName>
</protein>
<dbReference type="InterPro" id="IPR036412">
    <property type="entry name" value="HAD-like_sf"/>
</dbReference>
<keyword evidence="17" id="KW-1185">Reference proteome</keyword>
<dbReference type="SUPFAM" id="SSF81665">
    <property type="entry name" value="Calcium ATPase, transmembrane domain M"/>
    <property type="match status" value="1"/>
</dbReference>
<dbReference type="SUPFAM" id="SSF56784">
    <property type="entry name" value="HAD-like"/>
    <property type="match status" value="1"/>
</dbReference>
<dbReference type="GO" id="GO:0005886">
    <property type="term" value="C:plasma membrane"/>
    <property type="evidence" value="ECO:0007669"/>
    <property type="project" value="UniProtKB-SubCell"/>
</dbReference>
<dbReference type="Pfam" id="PF00122">
    <property type="entry name" value="E1-E2_ATPase"/>
    <property type="match status" value="1"/>
</dbReference>
<keyword evidence="6" id="KW-0067">ATP-binding</keyword>
<feature type="transmembrane region" description="Helical" evidence="13">
    <location>
        <begin position="90"/>
        <end position="109"/>
    </location>
</feature>
<dbReference type="GO" id="GO:0015444">
    <property type="term" value="F:P-type magnesium transporter activity"/>
    <property type="evidence" value="ECO:0007669"/>
    <property type="project" value="InterPro"/>
</dbReference>
<reference evidence="16 17" key="2">
    <citation type="submission" date="2020-03" db="EMBL/GenBank/DDBJ databases">
        <authorList>
            <person name="Ichikawa N."/>
            <person name="Kimura A."/>
            <person name="Kitahashi Y."/>
            <person name="Uohara A."/>
        </authorList>
    </citation>
    <scope>NUCLEOTIDE SEQUENCE [LARGE SCALE GENOMIC DNA]</scope>
    <source>
        <strain evidence="16 17">NBRC 105367</strain>
    </source>
</reference>
<evidence type="ECO:0000256" key="7">
    <source>
        <dbReference type="ARBA" id="ARBA00022842"/>
    </source>
</evidence>
<feature type="transmembrane region" description="Helical" evidence="13">
    <location>
        <begin position="555"/>
        <end position="578"/>
    </location>
</feature>
<evidence type="ECO:0000256" key="8">
    <source>
        <dbReference type="ARBA" id="ARBA00022967"/>
    </source>
</evidence>
<feature type="domain" description="Cation-transporting P-type ATPase C-terminal" evidence="15">
    <location>
        <begin position="509"/>
        <end position="671"/>
    </location>
</feature>
<reference evidence="16 17" key="1">
    <citation type="submission" date="2020-03" db="EMBL/GenBank/DDBJ databases">
        <title>Whole genome shotgun sequence of Phytohabitans suffuscus NBRC 105367.</title>
        <authorList>
            <person name="Komaki H."/>
            <person name="Tamura T."/>
        </authorList>
    </citation>
    <scope>NUCLEOTIDE SEQUENCE [LARGE SCALE GENOMIC DNA]</scope>
    <source>
        <strain evidence="16 17">NBRC 105367</strain>
    </source>
</reference>
<dbReference type="NCBIfam" id="TIGR01494">
    <property type="entry name" value="ATPase_P-type"/>
    <property type="match status" value="2"/>
</dbReference>
<dbReference type="AlphaFoldDB" id="A0A6F8YVG7"/>
<dbReference type="InterPro" id="IPR006068">
    <property type="entry name" value="ATPase_P-typ_cation-transptr_C"/>
</dbReference>
<evidence type="ECO:0000259" key="14">
    <source>
        <dbReference type="Pfam" id="PF00122"/>
    </source>
</evidence>
<keyword evidence="3" id="KW-0597">Phosphoprotein</keyword>
<evidence type="ECO:0000256" key="5">
    <source>
        <dbReference type="ARBA" id="ARBA00022741"/>
    </source>
</evidence>
<dbReference type="GO" id="GO:0016887">
    <property type="term" value="F:ATP hydrolysis activity"/>
    <property type="evidence" value="ECO:0007669"/>
    <property type="project" value="InterPro"/>
</dbReference>
<evidence type="ECO:0000256" key="6">
    <source>
        <dbReference type="ARBA" id="ARBA00022840"/>
    </source>
</evidence>
<feature type="region of interest" description="Disordered" evidence="12">
    <location>
        <begin position="1"/>
        <end position="33"/>
    </location>
</feature>
<evidence type="ECO:0000259" key="15">
    <source>
        <dbReference type="Pfam" id="PF00689"/>
    </source>
</evidence>
<dbReference type="PROSITE" id="PS00154">
    <property type="entry name" value="ATPASE_E1_E2"/>
    <property type="match status" value="1"/>
</dbReference>
<keyword evidence="9 13" id="KW-1133">Transmembrane helix</keyword>
<dbReference type="PANTHER" id="PTHR42861">
    <property type="entry name" value="CALCIUM-TRANSPORTING ATPASE"/>
    <property type="match status" value="1"/>
</dbReference>
<evidence type="ECO:0000256" key="4">
    <source>
        <dbReference type="ARBA" id="ARBA00022692"/>
    </source>
</evidence>
<evidence type="ECO:0000256" key="1">
    <source>
        <dbReference type="ARBA" id="ARBA00004651"/>
    </source>
</evidence>
<accession>A0A6F8YVG7</accession>
<evidence type="ECO:0000256" key="13">
    <source>
        <dbReference type="SAM" id="Phobius"/>
    </source>
</evidence>
<keyword evidence="8" id="KW-1278">Translocase</keyword>
<evidence type="ECO:0000256" key="2">
    <source>
        <dbReference type="ARBA" id="ARBA00022475"/>
    </source>
</evidence>